<dbReference type="AlphaFoldDB" id="A0A512ANV6"/>
<dbReference type="SUPFAM" id="SSF55729">
    <property type="entry name" value="Acyl-CoA N-acyltransferases (Nat)"/>
    <property type="match status" value="1"/>
</dbReference>
<dbReference type="GO" id="GO:0003700">
    <property type="term" value="F:DNA-binding transcription factor activity"/>
    <property type="evidence" value="ECO:0007669"/>
    <property type="project" value="InterPro"/>
</dbReference>
<evidence type="ECO:0000313" key="3">
    <source>
        <dbReference type="Proteomes" id="UP000321464"/>
    </source>
</evidence>
<accession>A0A512ANV6</accession>
<dbReference type="EMBL" id="BJYR01000021">
    <property type="protein sequence ID" value="GEO01392.1"/>
    <property type="molecule type" value="Genomic_DNA"/>
</dbReference>
<organism evidence="2 3">
    <name type="scientific">Novosphingobium sediminis</name>
    <dbReference type="NCBI Taxonomy" id="707214"/>
    <lineage>
        <taxon>Bacteria</taxon>
        <taxon>Pseudomonadati</taxon>
        <taxon>Pseudomonadota</taxon>
        <taxon>Alphaproteobacteria</taxon>
        <taxon>Sphingomonadales</taxon>
        <taxon>Sphingomonadaceae</taxon>
        <taxon>Novosphingobium</taxon>
    </lineage>
</organism>
<comment type="caution">
    <text evidence="2">The sequence shown here is derived from an EMBL/GenBank/DDBJ whole genome shotgun (WGS) entry which is preliminary data.</text>
</comment>
<dbReference type="InterPro" id="IPR000835">
    <property type="entry name" value="HTH_MarR-typ"/>
</dbReference>
<name>A0A512ANV6_9SPHN</name>
<dbReference type="InterPro" id="IPR011991">
    <property type="entry name" value="ArsR-like_HTH"/>
</dbReference>
<keyword evidence="3" id="KW-1185">Reference proteome</keyword>
<evidence type="ECO:0000259" key="1">
    <source>
        <dbReference type="PROSITE" id="PS51186"/>
    </source>
</evidence>
<gene>
    <name evidence="2" type="ORF">NSE01_32240</name>
</gene>
<protein>
    <submittedName>
        <fullName evidence="2">MarR family transcriptional regulator</fullName>
    </submittedName>
</protein>
<dbReference type="Gene3D" id="3.40.630.30">
    <property type="match status" value="1"/>
</dbReference>
<reference evidence="2 3" key="1">
    <citation type="submission" date="2019-07" db="EMBL/GenBank/DDBJ databases">
        <title>Whole genome shotgun sequence of Novosphingobium sediminis NBRC 106119.</title>
        <authorList>
            <person name="Hosoyama A."/>
            <person name="Uohara A."/>
            <person name="Ohji S."/>
            <person name="Ichikawa N."/>
        </authorList>
    </citation>
    <scope>NUCLEOTIDE SEQUENCE [LARGE SCALE GENOMIC DNA]</scope>
    <source>
        <strain evidence="2 3">NBRC 106119</strain>
    </source>
</reference>
<dbReference type="CDD" id="cd04301">
    <property type="entry name" value="NAT_SF"/>
    <property type="match status" value="1"/>
</dbReference>
<dbReference type="GO" id="GO:0006950">
    <property type="term" value="P:response to stress"/>
    <property type="evidence" value="ECO:0007669"/>
    <property type="project" value="TreeGrafter"/>
</dbReference>
<dbReference type="Proteomes" id="UP000321464">
    <property type="component" value="Unassembled WGS sequence"/>
</dbReference>
<dbReference type="Pfam" id="PF12802">
    <property type="entry name" value="MarR_2"/>
    <property type="match status" value="1"/>
</dbReference>
<dbReference type="PROSITE" id="PS51186">
    <property type="entry name" value="GNAT"/>
    <property type="match status" value="1"/>
</dbReference>
<dbReference type="SMART" id="SM00347">
    <property type="entry name" value="HTH_MARR"/>
    <property type="match status" value="1"/>
</dbReference>
<dbReference type="SUPFAM" id="SSF46785">
    <property type="entry name" value="Winged helix' DNA-binding domain"/>
    <property type="match status" value="1"/>
</dbReference>
<dbReference type="RefSeq" id="WP_246135249.1">
    <property type="nucleotide sequence ID" value="NZ_BJYR01000021.1"/>
</dbReference>
<dbReference type="InterPro" id="IPR036388">
    <property type="entry name" value="WH-like_DNA-bd_sf"/>
</dbReference>
<feature type="domain" description="N-acetyltransferase" evidence="1">
    <location>
        <begin position="161"/>
        <end position="315"/>
    </location>
</feature>
<dbReference type="PANTHER" id="PTHR33164">
    <property type="entry name" value="TRANSCRIPTIONAL REGULATOR, MARR FAMILY"/>
    <property type="match status" value="1"/>
</dbReference>
<dbReference type="Gene3D" id="1.10.10.10">
    <property type="entry name" value="Winged helix-like DNA-binding domain superfamily/Winged helix DNA-binding domain"/>
    <property type="match status" value="1"/>
</dbReference>
<dbReference type="InterPro" id="IPR000182">
    <property type="entry name" value="GNAT_dom"/>
</dbReference>
<dbReference type="InterPro" id="IPR016181">
    <property type="entry name" value="Acyl_CoA_acyltransferase"/>
</dbReference>
<dbReference type="PANTHER" id="PTHR33164:SF43">
    <property type="entry name" value="HTH-TYPE TRANSCRIPTIONAL REPRESSOR YETL"/>
    <property type="match status" value="1"/>
</dbReference>
<sequence>MTDILREAGPVYLGSRLKRLAERMQAEAAISISEAGLPCQPGHMALITALARGPKSVNQLVAAIGISQPGVTRAIGQLTKLGLVDTVPGRDQRQRLVSLTPAGEEAHAAAMTDVWPRIGGAVQSLLAAVPGDFLRDLERIEDALAAQPLLARVGPARKTPLRLREYSDDLAQAFHDINAEWIQAMFVLEPVDREVLENPHEKIIAPGGTILFVETEGLGVVGTCALKPTGGGGYELTKMGVLESARGLGAGAFLLAATIARAQRIGADPLYLLTNHTCAAAIHLYEKLGFRHDAGIMAEYGTRYARCDVAMRYAP</sequence>
<proteinExistence type="predicted"/>
<dbReference type="CDD" id="cd00090">
    <property type="entry name" value="HTH_ARSR"/>
    <property type="match status" value="1"/>
</dbReference>
<dbReference type="GO" id="GO:0016747">
    <property type="term" value="F:acyltransferase activity, transferring groups other than amino-acyl groups"/>
    <property type="evidence" value="ECO:0007669"/>
    <property type="project" value="InterPro"/>
</dbReference>
<dbReference type="InterPro" id="IPR039422">
    <property type="entry name" value="MarR/SlyA-like"/>
</dbReference>
<evidence type="ECO:0000313" key="2">
    <source>
        <dbReference type="EMBL" id="GEO01392.1"/>
    </source>
</evidence>
<dbReference type="InterPro" id="IPR036390">
    <property type="entry name" value="WH_DNA-bd_sf"/>
</dbReference>
<dbReference type="Pfam" id="PF00583">
    <property type="entry name" value="Acetyltransf_1"/>
    <property type="match status" value="1"/>
</dbReference>